<dbReference type="EMBL" id="JANJYJ010000004">
    <property type="protein sequence ID" value="KAK3220758.1"/>
    <property type="molecule type" value="Genomic_DNA"/>
</dbReference>
<sequence length="525" mass="56509">MAADHTLPPGWRVEFRVRKNGRKDKVLIERAEPEGLPPGWIKEIKVTKSAHKVRRDPFYIDPVSGYIFRSMRDVSRYLETGNLGRLATKPKDKQSQDDHDSENDKDHSPTASKKQKTATSGTETPVTGQSTKAGEIAEAEIAEDEDVTGGRENTPLSKPTSNQGGEGAEMSGSNLPEAKDSSQVDEGKDSDKTVGLSTPDVGAVPEKQTLESGDIESETKKSKLGKSKSRKKKVLDLPRRSSKRLAGVTLNPTPELIITNTSAGQPVGKQSGDEVVSTIKGSKSTEVSRKSTNSKHHSEDLANPNENAESSKKQESAGALPPQNQAKVEIGCEAEAKPKPEPALDLDFGDLLSDPCIAFAIKTLTGDNFETSSGIEVSMGSNNSNSEGITTPEQNAGKEKQNVAIPGERAVNVIGNSCKTDEKPGLPLDSPFADIMTDPCIEFAIKTLTGTIPVGCELETQQQLNSSQTQSAKNFCQTEFLSQKYNVLEKPLTIEQARAGNLSIQKSGGATSLRQPGENRFNECH</sequence>
<feature type="compositionally biased region" description="Polar residues" evidence="6">
    <location>
        <begin position="505"/>
        <end position="514"/>
    </location>
</feature>
<evidence type="ECO:0000256" key="1">
    <source>
        <dbReference type="ARBA" id="ARBA00004123"/>
    </source>
</evidence>
<dbReference type="CDD" id="cd00122">
    <property type="entry name" value="MBD"/>
    <property type="match status" value="1"/>
</dbReference>
<keyword evidence="4" id="KW-0804">Transcription</keyword>
<accession>A0AAE0AMY1</accession>
<dbReference type="GO" id="GO:0005634">
    <property type="term" value="C:nucleus"/>
    <property type="evidence" value="ECO:0007669"/>
    <property type="project" value="UniProtKB-SubCell"/>
</dbReference>
<reference evidence="8" key="1">
    <citation type="journal article" date="2023" name="Plant J.">
        <title>Genome sequences and population genomics provide insights into the demographic history, inbreeding, and mutation load of two 'living fossil' tree species of Dipteronia.</title>
        <authorList>
            <person name="Feng Y."/>
            <person name="Comes H.P."/>
            <person name="Chen J."/>
            <person name="Zhu S."/>
            <person name="Lu R."/>
            <person name="Zhang X."/>
            <person name="Li P."/>
            <person name="Qiu J."/>
            <person name="Olsen K.M."/>
            <person name="Qiu Y."/>
        </authorList>
    </citation>
    <scope>NUCLEOTIDE SEQUENCE</scope>
    <source>
        <strain evidence="8">NBL</strain>
    </source>
</reference>
<dbReference type="PANTHER" id="PTHR34067">
    <property type="entry name" value="OS04G0193200 PROTEIN"/>
    <property type="match status" value="1"/>
</dbReference>
<dbReference type="InterPro" id="IPR016177">
    <property type="entry name" value="DNA-bd_dom_sf"/>
</dbReference>
<feature type="compositionally biased region" description="Acidic residues" evidence="6">
    <location>
        <begin position="137"/>
        <end position="147"/>
    </location>
</feature>
<name>A0AAE0AMY1_9ROSI</name>
<comment type="caution">
    <text evidence="8">The sequence shown here is derived from an EMBL/GenBank/DDBJ whole genome shotgun (WGS) entry which is preliminary data.</text>
</comment>
<feature type="compositionally biased region" description="Basic and acidic residues" evidence="6">
    <location>
        <begin position="177"/>
        <end position="192"/>
    </location>
</feature>
<keyword evidence="2" id="KW-0805">Transcription regulation</keyword>
<feature type="compositionally biased region" description="Basic and acidic residues" evidence="6">
    <location>
        <begin position="89"/>
        <end position="108"/>
    </location>
</feature>
<feature type="region of interest" description="Disordered" evidence="6">
    <location>
        <begin position="379"/>
        <end position="399"/>
    </location>
</feature>
<evidence type="ECO:0000313" key="8">
    <source>
        <dbReference type="EMBL" id="KAK3220758.1"/>
    </source>
</evidence>
<feature type="domain" description="MBD" evidence="7">
    <location>
        <begin position="26"/>
        <end position="98"/>
    </location>
</feature>
<dbReference type="PANTHER" id="PTHR34067:SF24">
    <property type="entry name" value="METHYL-CPG-BINDING DOMAIN-CONTAINING PROTEIN 13"/>
    <property type="match status" value="1"/>
</dbReference>
<proteinExistence type="predicted"/>
<evidence type="ECO:0000313" key="9">
    <source>
        <dbReference type="Proteomes" id="UP001281410"/>
    </source>
</evidence>
<dbReference type="InterPro" id="IPR038945">
    <property type="entry name" value="MBD13-like"/>
</dbReference>
<protein>
    <recommendedName>
        <fullName evidence="7">MBD domain-containing protein</fullName>
    </recommendedName>
</protein>
<evidence type="ECO:0000256" key="5">
    <source>
        <dbReference type="ARBA" id="ARBA00023242"/>
    </source>
</evidence>
<evidence type="ECO:0000259" key="7">
    <source>
        <dbReference type="PROSITE" id="PS50982"/>
    </source>
</evidence>
<keyword evidence="9" id="KW-1185">Reference proteome</keyword>
<feature type="region of interest" description="Disordered" evidence="6">
    <location>
        <begin position="85"/>
        <end position="324"/>
    </location>
</feature>
<evidence type="ECO:0000256" key="6">
    <source>
        <dbReference type="SAM" id="MobiDB-lite"/>
    </source>
</evidence>
<dbReference type="AlphaFoldDB" id="A0AAE0AMY1"/>
<gene>
    <name evidence="8" type="ORF">Dsin_014728</name>
</gene>
<feature type="compositionally biased region" description="Polar residues" evidence="6">
    <location>
        <begin position="109"/>
        <end position="132"/>
    </location>
</feature>
<feature type="compositionally biased region" description="Basic residues" evidence="6">
    <location>
        <begin position="222"/>
        <end position="233"/>
    </location>
</feature>
<dbReference type="Proteomes" id="UP001281410">
    <property type="component" value="Unassembled WGS sequence"/>
</dbReference>
<dbReference type="GO" id="GO:0003677">
    <property type="term" value="F:DNA binding"/>
    <property type="evidence" value="ECO:0007669"/>
    <property type="project" value="UniProtKB-KW"/>
</dbReference>
<keyword evidence="3" id="KW-0238">DNA-binding</keyword>
<dbReference type="Pfam" id="PF01429">
    <property type="entry name" value="MBD"/>
    <property type="match status" value="1"/>
</dbReference>
<dbReference type="Gene3D" id="3.30.890.10">
    <property type="entry name" value="Methyl-cpg-binding Protein 2, Chain A"/>
    <property type="match status" value="1"/>
</dbReference>
<organism evidence="8 9">
    <name type="scientific">Dipteronia sinensis</name>
    <dbReference type="NCBI Taxonomy" id="43782"/>
    <lineage>
        <taxon>Eukaryota</taxon>
        <taxon>Viridiplantae</taxon>
        <taxon>Streptophyta</taxon>
        <taxon>Embryophyta</taxon>
        <taxon>Tracheophyta</taxon>
        <taxon>Spermatophyta</taxon>
        <taxon>Magnoliopsida</taxon>
        <taxon>eudicotyledons</taxon>
        <taxon>Gunneridae</taxon>
        <taxon>Pentapetalae</taxon>
        <taxon>rosids</taxon>
        <taxon>malvids</taxon>
        <taxon>Sapindales</taxon>
        <taxon>Sapindaceae</taxon>
        <taxon>Hippocastanoideae</taxon>
        <taxon>Acereae</taxon>
        <taxon>Dipteronia</taxon>
    </lineage>
</organism>
<evidence type="ECO:0000256" key="2">
    <source>
        <dbReference type="ARBA" id="ARBA00023015"/>
    </source>
</evidence>
<dbReference type="PROSITE" id="PS50982">
    <property type="entry name" value="MBD"/>
    <property type="match status" value="1"/>
</dbReference>
<feature type="region of interest" description="Disordered" evidence="6">
    <location>
        <begin position="505"/>
        <end position="525"/>
    </location>
</feature>
<dbReference type="InterPro" id="IPR001739">
    <property type="entry name" value="Methyl_CpG_DNA-bd"/>
</dbReference>
<comment type="subcellular location">
    <subcellularLocation>
        <location evidence="1">Nucleus</location>
    </subcellularLocation>
</comment>
<dbReference type="SUPFAM" id="SSF54171">
    <property type="entry name" value="DNA-binding domain"/>
    <property type="match status" value="1"/>
</dbReference>
<keyword evidence="5" id="KW-0539">Nucleus</keyword>
<evidence type="ECO:0000256" key="4">
    <source>
        <dbReference type="ARBA" id="ARBA00023163"/>
    </source>
</evidence>
<feature type="compositionally biased region" description="Polar residues" evidence="6">
    <location>
        <begin position="154"/>
        <end position="163"/>
    </location>
</feature>
<evidence type="ECO:0000256" key="3">
    <source>
        <dbReference type="ARBA" id="ARBA00023125"/>
    </source>
</evidence>
<feature type="compositionally biased region" description="Polar residues" evidence="6">
    <location>
        <begin position="379"/>
        <end position="394"/>
    </location>
</feature>